<gene>
    <name evidence="2" type="ORF">PTTT1_LOCUS16923</name>
</gene>
<feature type="region of interest" description="Disordered" evidence="1">
    <location>
        <begin position="142"/>
        <end position="173"/>
    </location>
</feature>
<dbReference type="EMBL" id="OU594956">
    <property type="protein sequence ID" value="CAG9281581.1"/>
    <property type="molecule type" value="Genomic_DNA"/>
</dbReference>
<dbReference type="AlphaFoldDB" id="A0A8J9TAJ6"/>
<feature type="compositionally biased region" description="Polar residues" evidence="1">
    <location>
        <begin position="145"/>
        <end position="166"/>
    </location>
</feature>
<sequence length="173" mass="17478">MEQLMQQAQAAGLSQDEGKSSLGAVLSLLKSNIPNEDFTKISQALPEAEQLASETDADVKSRDNGTGGLLQSAMGMIGSGGGGGTSGGVKNPAQMLALLSSMGIDSKQMMSFLPMVAKFVHEKAGVDISSYLNVPAASSDAMAESGSSASQTDGTGTGSLASQATNLLGRFGK</sequence>
<organism evidence="2">
    <name type="scientific">Phaeodactylum tricornutum</name>
    <name type="common">Diatom</name>
    <dbReference type="NCBI Taxonomy" id="2850"/>
    <lineage>
        <taxon>Eukaryota</taxon>
        <taxon>Sar</taxon>
        <taxon>Stramenopiles</taxon>
        <taxon>Ochrophyta</taxon>
        <taxon>Bacillariophyta</taxon>
        <taxon>Bacillariophyceae</taxon>
        <taxon>Bacillariophycidae</taxon>
        <taxon>Naviculales</taxon>
        <taxon>Phaeodactylaceae</taxon>
        <taxon>Phaeodactylum</taxon>
    </lineage>
</organism>
<dbReference type="Proteomes" id="UP000836788">
    <property type="component" value="Chromosome 15"/>
</dbReference>
<accession>A0A8J9TAJ6</accession>
<reference evidence="2" key="1">
    <citation type="submission" date="2022-02" db="EMBL/GenBank/DDBJ databases">
        <authorList>
            <person name="Giguere J D."/>
        </authorList>
    </citation>
    <scope>NUCLEOTIDE SEQUENCE</scope>
    <source>
        <strain evidence="2">CCAP 1055/1</strain>
    </source>
</reference>
<feature type="region of interest" description="Disordered" evidence="1">
    <location>
        <begin position="49"/>
        <end position="86"/>
    </location>
</feature>
<evidence type="ECO:0000256" key="1">
    <source>
        <dbReference type="SAM" id="MobiDB-lite"/>
    </source>
</evidence>
<protein>
    <submittedName>
        <fullName evidence="2">Uncharacterized protein</fullName>
    </submittedName>
</protein>
<evidence type="ECO:0000313" key="2">
    <source>
        <dbReference type="EMBL" id="CAG9281581.1"/>
    </source>
</evidence>
<name>A0A8J9TAJ6_PHATR</name>
<feature type="compositionally biased region" description="Gly residues" evidence="1">
    <location>
        <begin position="77"/>
        <end position="86"/>
    </location>
</feature>
<proteinExistence type="predicted"/>
<dbReference type="Pfam" id="PF11075">
    <property type="entry name" value="DUF2780"/>
    <property type="match status" value="1"/>
</dbReference>
<dbReference type="InterPro" id="IPR021302">
    <property type="entry name" value="DUF2780_VcgC/VcgE"/>
</dbReference>